<dbReference type="PANTHER" id="PTHR42759">
    <property type="entry name" value="MOXR FAMILY PROTEIN"/>
    <property type="match status" value="1"/>
</dbReference>
<name>A0ABW9QZC1_9ACTN</name>
<protein>
    <submittedName>
        <fullName evidence="2">AAA domain-containing protein</fullName>
    </submittedName>
</protein>
<evidence type="ECO:0000259" key="1">
    <source>
        <dbReference type="Pfam" id="PF07726"/>
    </source>
</evidence>
<dbReference type="Proteomes" id="UP000437736">
    <property type="component" value="Unassembled WGS sequence"/>
</dbReference>
<accession>A0ABW9QZC1</accession>
<feature type="domain" description="ATPase AAA-3" evidence="1">
    <location>
        <begin position="47"/>
        <end position="176"/>
    </location>
</feature>
<organism evidence="2 3">
    <name type="scientific">Acidiferrimicrobium australe</name>
    <dbReference type="NCBI Taxonomy" id="2664430"/>
    <lineage>
        <taxon>Bacteria</taxon>
        <taxon>Bacillati</taxon>
        <taxon>Actinomycetota</taxon>
        <taxon>Acidimicrobiia</taxon>
        <taxon>Acidimicrobiales</taxon>
        <taxon>Acidimicrobiaceae</taxon>
        <taxon>Acidiferrimicrobium</taxon>
    </lineage>
</organism>
<dbReference type="PANTHER" id="PTHR42759:SF5">
    <property type="entry name" value="METHANOL DEHYDROGENASE REGULATOR"/>
    <property type="match status" value="1"/>
</dbReference>
<dbReference type="Gene3D" id="3.40.50.300">
    <property type="entry name" value="P-loop containing nucleotide triphosphate hydrolases"/>
    <property type="match status" value="1"/>
</dbReference>
<proteinExistence type="predicted"/>
<dbReference type="CDD" id="cd00009">
    <property type="entry name" value="AAA"/>
    <property type="match status" value="1"/>
</dbReference>
<reference evidence="2 3" key="1">
    <citation type="submission" date="2019-11" db="EMBL/GenBank/DDBJ databases">
        <title>Acidiferrimicrobium australis gen. nov., sp. nov., an acidophilic and obligately heterotrophic, member of the Actinobacteria that catalyses dissimilatory oxido- reduction of iron isolated from metal-rich acidic water in Chile.</title>
        <authorList>
            <person name="Gonzalez D."/>
            <person name="Huber K."/>
            <person name="Hedrich S."/>
            <person name="Rojas-Villalobos C."/>
            <person name="Quatrini R."/>
            <person name="Dinamarca M.A."/>
            <person name="Schwarz A."/>
            <person name="Canales C."/>
            <person name="Nancucheo I."/>
        </authorList>
    </citation>
    <scope>NUCLEOTIDE SEQUENCE [LARGE SCALE GENOMIC DNA]</scope>
    <source>
        <strain evidence="2 3">USS-CCA1</strain>
    </source>
</reference>
<sequence length="220" mass="23149">MPPSSLAPAPDVAVSFGQALLDNLGRVVRGAPGALTAAVVAALAGGHLLIEDVPGVGKTVLARALAASLGAELSRVQGHPDLLPSDVTGVAVYSPGKESWEFRPGPVFAHVVLADELNRTPPRTQSALLEAMEEHQVSVDGRSWPLPDPHMVIATQNPVSQRGTFPLVESQLDRFACATSIGYPDAEAEARLVLQDGGRAALERLAPVADVRAWREVRRA</sequence>
<dbReference type="InterPro" id="IPR027417">
    <property type="entry name" value="P-loop_NTPase"/>
</dbReference>
<evidence type="ECO:0000313" key="2">
    <source>
        <dbReference type="EMBL" id="MST34708.1"/>
    </source>
</evidence>
<dbReference type="Pfam" id="PF07726">
    <property type="entry name" value="AAA_3"/>
    <property type="match status" value="1"/>
</dbReference>
<dbReference type="InterPro" id="IPR050764">
    <property type="entry name" value="CbbQ/NirQ/NorQ/GpvN"/>
</dbReference>
<evidence type="ECO:0000313" key="3">
    <source>
        <dbReference type="Proteomes" id="UP000437736"/>
    </source>
</evidence>
<gene>
    <name evidence="2" type="ORF">GHK86_18510</name>
</gene>
<dbReference type="InterPro" id="IPR011703">
    <property type="entry name" value="ATPase_AAA-3"/>
</dbReference>
<dbReference type="SUPFAM" id="SSF52540">
    <property type="entry name" value="P-loop containing nucleoside triphosphate hydrolases"/>
    <property type="match status" value="1"/>
</dbReference>
<comment type="caution">
    <text evidence="2">The sequence shown here is derived from an EMBL/GenBank/DDBJ whole genome shotgun (WGS) entry which is preliminary data.</text>
</comment>
<feature type="non-terminal residue" evidence="2">
    <location>
        <position position="220"/>
    </location>
</feature>
<keyword evidence="3" id="KW-1185">Reference proteome</keyword>
<dbReference type="EMBL" id="WJHE01001167">
    <property type="protein sequence ID" value="MST34708.1"/>
    <property type="molecule type" value="Genomic_DNA"/>
</dbReference>